<dbReference type="GO" id="GO:0006508">
    <property type="term" value="P:proteolysis"/>
    <property type="evidence" value="ECO:0007669"/>
    <property type="project" value="InterPro"/>
</dbReference>
<dbReference type="InterPro" id="IPR029030">
    <property type="entry name" value="Caspase-like_dom_sf"/>
</dbReference>
<dbReference type="GO" id="GO:0008234">
    <property type="term" value="F:cysteine-type peptidase activity"/>
    <property type="evidence" value="ECO:0007669"/>
    <property type="project" value="InterPro"/>
</dbReference>
<dbReference type="SUPFAM" id="SSF52129">
    <property type="entry name" value="Caspase-like"/>
    <property type="match status" value="1"/>
</dbReference>
<gene>
    <name evidence="3" type="ORF">S06H3_34908</name>
</gene>
<feature type="domain" description="Gingipain" evidence="2">
    <location>
        <begin position="73"/>
        <end position="267"/>
    </location>
</feature>
<dbReference type="InterPro" id="IPR001769">
    <property type="entry name" value="Gingipain"/>
</dbReference>
<dbReference type="AlphaFoldDB" id="X1NKU7"/>
<feature type="non-terminal residue" evidence="3">
    <location>
        <position position="274"/>
    </location>
</feature>
<dbReference type="EMBL" id="BARV01021007">
    <property type="protein sequence ID" value="GAI19309.1"/>
    <property type="molecule type" value="Genomic_DNA"/>
</dbReference>
<accession>X1NKU7</accession>
<name>X1NKU7_9ZZZZ</name>
<dbReference type="Gene3D" id="3.40.50.10390">
    <property type="entry name" value="Gingipain r, domain 1"/>
    <property type="match status" value="1"/>
</dbReference>
<feature type="non-terminal residue" evidence="3">
    <location>
        <position position="1"/>
    </location>
</feature>
<evidence type="ECO:0000259" key="2">
    <source>
        <dbReference type="Pfam" id="PF01364"/>
    </source>
</evidence>
<comment type="caution">
    <text evidence="3">The sequence shown here is derived from an EMBL/GenBank/DDBJ whole genome shotgun (WGS) entry which is preliminary data.</text>
</comment>
<protein>
    <recommendedName>
        <fullName evidence="2">Gingipain domain-containing protein</fullName>
    </recommendedName>
</protein>
<evidence type="ECO:0000256" key="1">
    <source>
        <dbReference type="ARBA" id="ARBA00022729"/>
    </source>
</evidence>
<dbReference type="Gene3D" id="3.40.50.1460">
    <property type="match status" value="1"/>
</dbReference>
<organism evidence="3">
    <name type="scientific">marine sediment metagenome</name>
    <dbReference type="NCBI Taxonomy" id="412755"/>
    <lineage>
        <taxon>unclassified sequences</taxon>
        <taxon>metagenomes</taxon>
        <taxon>ecological metagenomes</taxon>
    </lineage>
</organism>
<dbReference type="InterPro" id="IPR029031">
    <property type="entry name" value="Gingipain_N_sf"/>
</dbReference>
<dbReference type="Pfam" id="PF01364">
    <property type="entry name" value="Peptidase_C25"/>
    <property type="match status" value="1"/>
</dbReference>
<reference evidence="3" key="1">
    <citation type="journal article" date="2014" name="Front. Microbiol.">
        <title>High frequency of phylogenetically diverse reductive dehalogenase-homologous genes in deep subseafloor sedimentary metagenomes.</title>
        <authorList>
            <person name="Kawai M."/>
            <person name="Futagami T."/>
            <person name="Toyoda A."/>
            <person name="Takaki Y."/>
            <person name="Nishi S."/>
            <person name="Hori S."/>
            <person name="Arai W."/>
            <person name="Tsubouchi T."/>
            <person name="Morono Y."/>
            <person name="Uchiyama I."/>
            <person name="Ito T."/>
            <person name="Fujiyama A."/>
            <person name="Inagaki F."/>
            <person name="Takami H."/>
        </authorList>
    </citation>
    <scope>NUCLEOTIDE SEQUENCE</scope>
    <source>
        <strain evidence="3">Expedition CK06-06</strain>
    </source>
</reference>
<keyword evidence="1" id="KW-0732">Signal</keyword>
<proteinExistence type="predicted"/>
<sequence length="274" mass="31066">YSSSELYPKTNFYYTTNAGIANHEHVVFLTVKCYPVHYNPAANTLYYSDSLSINILYETPTNPMAISEEYDLVIIAPEKFTSNLQTLVDHKNSIGMTTLFKTVEDIYNEYSGRDQPEQIKYFIKDTFDTYGIEYVLLVGGLKSMIYADGRDDTNQGSKDWYVPVRYTNLYDGGGVQDPGCISDLYYADLYDGDGNFSSWDSNDDDIFAAWGKYGVPTDQLDLFPDLYVGRLACRNKIEVNTMVKKIINYESGTDPSWFEKMVVIGGDTFDDVAS</sequence>
<evidence type="ECO:0000313" key="3">
    <source>
        <dbReference type="EMBL" id="GAI19309.1"/>
    </source>
</evidence>